<keyword evidence="3" id="KW-1185">Reference proteome</keyword>
<dbReference type="EMBL" id="JAIWQS010000004">
    <property type="protein sequence ID" value="KAJ8767868.1"/>
    <property type="molecule type" value="Genomic_DNA"/>
</dbReference>
<dbReference type="PANTHER" id="PTHR13847">
    <property type="entry name" value="SARCOSINE DEHYDROGENASE-RELATED"/>
    <property type="match status" value="1"/>
</dbReference>
<dbReference type="Gene3D" id="3.30.9.10">
    <property type="entry name" value="D-Amino Acid Oxidase, subunit A, domain 2"/>
    <property type="match status" value="1"/>
</dbReference>
<feature type="domain" description="FAD dependent oxidoreductase" evidence="1">
    <location>
        <begin position="53"/>
        <end position="421"/>
    </location>
</feature>
<dbReference type="SUPFAM" id="SSF51905">
    <property type="entry name" value="FAD/NAD(P)-binding domain"/>
    <property type="match status" value="1"/>
</dbReference>
<dbReference type="Proteomes" id="UP001159364">
    <property type="component" value="Linkage Group LG04"/>
</dbReference>
<organism evidence="2 3">
    <name type="scientific">Erythroxylum novogranatense</name>
    <dbReference type="NCBI Taxonomy" id="1862640"/>
    <lineage>
        <taxon>Eukaryota</taxon>
        <taxon>Viridiplantae</taxon>
        <taxon>Streptophyta</taxon>
        <taxon>Embryophyta</taxon>
        <taxon>Tracheophyta</taxon>
        <taxon>Spermatophyta</taxon>
        <taxon>Magnoliopsida</taxon>
        <taxon>eudicotyledons</taxon>
        <taxon>Gunneridae</taxon>
        <taxon>Pentapetalae</taxon>
        <taxon>rosids</taxon>
        <taxon>fabids</taxon>
        <taxon>Malpighiales</taxon>
        <taxon>Erythroxylaceae</taxon>
        <taxon>Erythroxylum</taxon>
    </lineage>
</organism>
<dbReference type="GO" id="GO:0005737">
    <property type="term" value="C:cytoplasm"/>
    <property type="evidence" value="ECO:0007669"/>
    <property type="project" value="TreeGrafter"/>
</dbReference>
<gene>
    <name evidence="2" type="ORF">K2173_020808</name>
</gene>
<proteinExistence type="predicted"/>
<name>A0AAV8TPV5_9ROSI</name>
<sequence>MVFVGELLSWGFHGRFCALPVGKHTKGPPANSLSSRKSLRTLSSSFSSPSLRYAVLGAGFAGISVAWHLLKQCPKDSNLKVDLYDEVGIGGGASGVSGGLLHPYSPKGKLLWRGADCFRECLALLSIAEAAICSNGSNSLAGVGDSSSDLDNFLVRRRGILRPAMDMKNFNNFNDNAQNCDPSCSIETIDKDTAWKLAPNISLPVNSAFHMPQAVNVHPLRYLQALFLACQNLGRQLSSTSHTQKDLCLHKKTVQNLIELEDEYDAVIICLGAKADMLPELYGWLPLRACRGVIAHLELPGDTSLESCFREHYPDDTPSVLSDAWLAIQGTRISTDEATKALQELLPKASAFYPGIKDWTFAGAKAGLRAMPPLTAHGSLPLLGCVDNFIGKDTNCRYWLFGGLGSRGLLYHALLGRLTAQAVISCNEQFLPSELTSWKNNS</sequence>
<dbReference type="InterPro" id="IPR006076">
    <property type="entry name" value="FAD-dep_OxRdtase"/>
</dbReference>
<evidence type="ECO:0000259" key="1">
    <source>
        <dbReference type="Pfam" id="PF01266"/>
    </source>
</evidence>
<reference evidence="2 3" key="1">
    <citation type="submission" date="2021-09" db="EMBL/GenBank/DDBJ databases">
        <title>Genomic insights and catalytic innovation underlie evolution of tropane alkaloids biosynthesis.</title>
        <authorList>
            <person name="Wang Y.-J."/>
            <person name="Tian T."/>
            <person name="Huang J.-P."/>
            <person name="Huang S.-X."/>
        </authorList>
    </citation>
    <scope>NUCLEOTIDE SEQUENCE [LARGE SCALE GENOMIC DNA]</scope>
    <source>
        <strain evidence="2">KIB-2018</strain>
        <tissue evidence="2">Leaf</tissue>
    </source>
</reference>
<dbReference type="InterPro" id="IPR036188">
    <property type="entry name" value="FAD/NAD-bd_sf"/>
</dbReference>
<comment type="caution">
    <text evidence="2">The sequence shown here is derived from an EMBL/GenBank/DDBJ whole genome shotgun (WGS) entry which is preliminary data.</text>
</comment>
<evidence type="ECO:0000313" key="3">
    <source>
        <dbReference type="Proteomes" id="UP001159364"/>
    </source>
</evidence>
<protein>
    <recommendedName>
        <fullName evidence="1">FAD dependent oxidoreductase domain-containing protein</fullName>
    </recommendedName>
</protein>
<dbReference type="Gene3D" id="3.50.50.60">
    <property type="entry name" value="FAD/NAD(P)-binding domain"/>
    <property type="match status" value="1"/>
</dbReference>
<dbReference type="PANTHER" id="PTHR13847:SF261">
    <property type="entry name" value="FAD-DEPENDENT OXIDOREDUCTASE FAMILY PROTEIN"/>
    <property type="match status" value="1"/>
</dbReference>
<accession>A0AAV8TPV5</accession>
<dbReference type="AlphaFoldDB" id="A0AAV8TPV5"/>
<dbReference type="Pfam" id="PF01266">
    <property type="entry name" value="DAO"/>
    <property type="match status" value="1"/>
</dbReference>
<evidence type="ECO:0000313" key="2">
    <source>
        <dbReference type="EMBL" id="KAJ8767868.1"/>
    </source>
</evidence>